<sequence>MDLEIPKKDLLRLVSRCQGVADKKSAMPALANVLLSADANTLWVSATDLYLGVTGHLGSQVKTAGSVAVPARDLLERIKAMPDGLLHVTTTEGAQTTIKAVGSPRRYTLPGIPGAEFPQLPTAAEDAPRLELPVDLLALLIARTHFSISTDETRAHVNSALFEWSGDRVRMVTTDGHRLSKMEATVSGSSATATMLIPLKAIHELRRLADEARAEKDAPVVSITQSGPNAFFMIAGTQFSVKLVDAQFPPYQQVIPAMTERSIRAPRAALADALKAISLAASDRTGGVKVTVTSGSLRITSESPDTGNAFDELSVDYDGPELTIGFNAKYFLDVLNGVDDEEVILGISGELDPAVIKAGNESNEQSYVAVIMPMRI</sequence>
<dbReference type="RefSeq" id="WP_050428947.1">
    <property type="nucleotide sequence ID" value="NZ_CP012159.1"/>
</dbReference>
<dbReference type="Gene3D" id="3.10.150.10">
    <property type="entry name" value="DNA Polymerase III, subunit A, domain 2"/>
    <property type="match status" value="1"/>
</dbReference>
<evidence type="ECO:0000256" key="9">
    <source>
        <dbReference type="ARBA" id="ARBA00023125"/>
    </source>
</evidence>
<dbReference type="GO" id="GO:0006271">
    <property type="term" value="P:DNA strand elongation involved in DNA replication"/>
    <property type="evidence" value="ECO:0007669"/>
    <property type="project" value="TreeGrafter"/>
</dbReference>
<dbReference type="NCBIfam" id="TIGR00663">
    <property type="entry name" value="dnan"/>
    <property type="match status" value="1"/>
</dbReference>
<dbReference type="PIRSF" id="PIRSF000804">
    <property type="entry name" value="DNA_pol_III_b"/>
    <property type="match status" value="1"/>
</dbReference>
<evidence type="ECO:0000259" key="11">
    <source>
        <dbReference type="Pfam" id="PF00712"/>
    </source>
</evidence>
<dbReference type="PATRIC" id="fig|52.7.peg.581"/>
<comment type="function">
    <text evidence="10">Confers DNA tethering and processivity to DNA polymerases and other proteins. Acts as a clamp, forming a ring around DNA (a reaction catalyzed by the clamp-loading complex) which diffuses in an ATP-independent manner freely and bidirectionally along dsDNA. Initially characterized for its ability to contact the catalytic subunit of DNA polymerase III (Pol III), a complex, multichain enzyme responsible for most of the replicative synthesis in bacteria; Pol III exhibits 3'-5' exonuclease proofreading activity. The beta chain is required for initiation of replication as well as for processivity of DNA replication.</text>
</comment>
<keyword evidence="15" id="KW-1185">Reference proteome</keyword>
<evidence type="ECO:0000256" key="8">
    <source>
        <dbReference type="ARBA" id="ARBA00022932"/>
    </source>
</evidence>
<organism evidence="14 15">
    <name type="scientific">Chondromyces crocatus</name>
    <dbReference type="NCBI Taxonomy" id="52"/>
    <lineage>
        <taxon>Bacteria</taxon>
        <taxon>Pseudomonadati</taxon>
        <taxon>Myxococcota</taxon>
        <taxon>Polyangia</taxon>
        <taxon>Polyangiales</taxon>
        <taxon>Polyangiaceae</taxon>
        <taxon>Chondromyces</taxon>
    </lineage>
</organism>
<keyword evidence="9" id="KW-0238">DNA-binding</keyword>
<dbReference type="InterPro" id="IPR001001">
    <property type="entry name" value="DNA_polIII_beta"/>
</dbReference>
<evidence type="ECO:0000256" key="4">
    <source>
        <dbReference type="ARBA" id="ARBA00022490"/>
    </source>
</evidence>
<accession>A0A0K1E771</accession>
<keyword evidence="7 10" id="KW-0235">DNA replication</keyword>
<dbReference type="SUPFAM" id="SSF55979">
    <property type="entry name" value="DNA clamp"/>
    <property type="match status" value="3"/>
</dbReference>
<comment type="subcellular location">
    <subcellularLocation>
        <location evidence="1 10">Cytoplasm</location>
    </subcellularLocation>
</comment>
<feature type="domain" description="DNA polymerase III beta sliding clamp N-terminal" evidence="11">
    <location>
        <begin position="1"/>
        <end position="121"/>
    </location>
</feature>
<reference evidence="14 15" key="1">
    <citation type="submission" date="2015-07" db="EMBL/GenBank/DDBJ databases">
        <title>Genome analysis of myxobacterium Chondromyces crocatus Cm c5 reveals a high potential for natural compound synthesis and the genetic basis for the loss of fruiting body formation.</title>
        <authorList>
            <person name="Zaburannyi N."/>
            <person name="Bunk B."/>
            <person name="Maier J."/>
            <person name="Overmann J."/>
            <person name="Mueller R."/>
        </authorList>
    </citation>
    <scope>NUCLEOTIDE SEQUENCE [LARGE SCALE GENOMIC DNA]</scope>
    <source>
        <strain evidence="14 15">Cm c5</strain>
    </source>
</reference>
<dbReference type="KEGG" id="ccro:CMC5_005410"/>
<comment type="similarity">
    <text evidence="2 10">Belongs to the beta sliding clamp family.</text>
</comment>
<dbReference type="GO" id="GO:0003677">
    <property type="term" value="F:DNA binding"/>
    <property type="evidence" value="ECO:0007669"/>
    <property type="project" value="UniProtKB-UniRule"/>
</dbReference>
<proteinExistence type="inferred from homology"/>
<evidence type="ECO:0000256" key="2">
    <source>
        <dbReference type="ARBA" id="ARBA00010752"/>
    </source>
</evidence>
<name>A0A0K1E771_CHOCO</name>
<comment type="subunit">
    <text evidence="10">Forms a ring-shaped head-to-tail homodimer around DNA.</text>
</comment>
<dbReference type="CDD" id="cd00140">
    <property type="entry name" value="beta_clamp"/>
    <property type="match status" value="1"/>
</dbReference>
<keyword evidence="5 10" id="KW-0808">Transferase</keyword>
<evidence type="ECO:0000256" key="10">
    <source>
        <dbReference type="PIRNR" id="PIRNR000804"/>
    </source>
</evidence>
<dbReference type="GO" id="GO:0003887">
    <property type="term" value="F:DNA-directed DNA polymerase activity"/>
    <property type="evidence" value="ECO:0007669"/>
    <property type="project" value="UniProtKB-UniRule"/>
</dbReference>
<evidence type="ECO:0000256" key="1">
    <source>
        <dbReference type="ARBA" id="ARBA00004496"/>
    </source>
</evidence>
<keyword evidence="4 10" id="KW-0963">Cytoplasm</keyword>
<evidence type="ECO:0000259" key="13">
    <source>
        <dbReference type="Pfam" id="PF02768"/>
    </source>
</evidence>
<dbReference type="InterPro" id="IPR022634">
    <property type="entry name" value="DNA_polIII_beta_N"/>
</dbReference>
<evidence type="ECO:0000256" key="3">
    <source>
        <dbReference type="ARBA" id="ARBA00021035"/>
    </source>
</evidence>
<dbReference type="GO" id="GO:0009360">
    <property type="term" value="C:DNA polymerase III complex"/>
    <property type="evidence" value="ECO:0007669"/>
    <property type="project" value="InterPro"/>
</dbReference>
<protein>
    <recommendedName>
        <fullName evidence="3 10">Beta sliding clamp</fullName>
    </recommendedName>
</protein>
<dbReference type="GO" id="GO:0005737">
    <property type="term" value="C:cytoplasm"/>
    <property type="evidence" value="ECO:0007669"/>
    <property type="project" value="UniProtKB-SubCell"/>
</dbReference>
<dbReference type="InterPro" id="IPR046938">
    <property type="entry name" value="DNA_clamp_sf"/>
</dbReference>
<dbReference type="OrthoDB" id="8421503at2"/>
<dbReference type="Gene3D" id="3.70.10.10">
    <property type="match status" value="1"/>
</dbReference>
<evidence type="ECO:0000259" key="12">
    <source>
        <dbReference type="Pfam" id="PF02767"/>
    </source>
</evidence>
<gene>
    <name evidence="14" type="primary">dnaN</name>
    <name evidence="14" type="ORF">CMC5_005410</name>
</gene>
<feature type="domain" description="DNA polymerase III beta sliding clamp central" evidence="12">
    <location>
        <begin position="132"/>
        <end position="249"/>
    </location>
</feature>
<dbReference type="PANTHER" id="PTHR30478">
    <property type="entry name" value="DNA POLYMERASE III SUBUNIT BETA"/>
    <property type="match status" value="1"/>
</dbReference>
<dbReference type="GO" id="GO:0008408">
    <property type="term" value="F:3'-5' exonuclease activity"/>
    <property type="evidence" value="ECO:0007669"/>
    <property type="project" value="InterPro"/>
</dbReference>
<feature type="domain" description="DNA polymerase III beta sliding clamp C-terminal" evidence="13">
    <location>
        <begin position="253"/>
        <end position="375"/>
    </location>
</feature>
<dbReference type="PANTHER" id="PTHR30478:SF0">
    <property type="entry name" value="BETA SLIDING CLAMP"/>
    <property type="match status" value="1"/>
</dbReference>
<dbReference type="Pfam" id="PF02768">
    <property type="entry name" value="DNA_pol3_beta_3"/>
    <property type="match status" value="1"/>
</dbReference>
<dbReference type="STRING" id="52.CMC5_005410"/>
<evidence type="ECO:0000256" key="6">
    <source>
        <dbReference type="ARBA" id="ARBA00022695"/>
    </source>
</evidence>
<keyword evidence="8 10" id="KW-0239">DNA-directed DNA polymerase</keyword>
<evidence type="ECO:0000313" key="15">
    <source>
        <dbReference type="Proteomes" id="UP000067626"/>
    </source>
</evidence>
<dbReference type="EMBL" id="CP012159">
    <property type="protein sequence ID" value="AKT36428.1"/>
    <property type="molecule type" value="Genomic_DNA"/>
</dbReference>
<keyword evidence="6 10" id="KW-0548">Nucleotidyltransferase</keyword>
<dbReference type="Proteomes" id="UP000067626">
    <property type="component" value="Chromosome"/>
</dbReference>
<dbReference type="SMART" id="SM00480">
    <property type="entry name" value="POL3Bc"/>
    <property type="match status" value="1"/>
</dbReference>
<dbReference type="AlphaFoldDB" id="A0A0K1E771"/>
<evidence type="ECO:0000256" key="5">
    <source>
        <dbReference type="ARBA" id="ARBA00022679"/>
    </source>
</evidence>
<dbReference type="InterPro" id="IPR022637">
    <property type="entry name" value="DNA_polIII_beta_cen"/>
</dbReference>
<dbReference type="InterPro" id="IPR022635">
    <property type="entry name" value="DNA_polIII_beta_C"/>
</dbReference>
<dbReference type="Pfam" id="PF00712">
    <property type="entry name" value="DNA_pol3_beta"/>
    <property type="match status" value="1"/>
</dbReference>
<evidence type="ECO:0000256" key="7">
    <source>
        <dbReference type="ARBA" id="ARBA00022705"/>
    </source>
</evidence>
<evidence type="ECO:0000313" key="14">
    <source>
        <dbReference type="EMBL" id="AKT36428.1"/>
    </source>
</evidence>
<dbReference type="Pfam" id="PF02767">
    <property type="entry name" value="DNA_pol3_beta_2"/>
    <property type="match status" value="1"/>
</dbReference>